<dbReference type="GeneID" id="112690607"/>
<feature type="non-terminal residue" evidence="4">
    <location>
        <position position="548"/>
    </location>
</feature>
<dbReference type="PANTHER" id="PTHR46609:SF8">
    <property type="entry name" value="YQAJ VIRAL RECOMBINASE DOMAIN-CONTAINING PROTEIN"/>
    <property type="match status" value="1"/>
</dbReference>
<dbReference type="AlphaFoldDB" id="A0A8B8GB39"/>
<evidence type="ECO:0000259" key="2">
    <source>
        <dbReference type="Pfam" id="PF20700"/>
    </source>
</evidence>
<dbReference type="GO" id="GO:0006281">
    <property type="term" value="P:DNA repair"/>
    <property type="evidence" value="ECO:0007669"/>
    <property type="project" value="UniProtKB-ARBA"/>
</dbReference>
<dbReference type="PANTHER" id="PTHR46609">
    <property type="entry name" value="EXONUCLEASE, PHAGE-TYPE/RECB, C-TERMINAL DOMAIN-CONTAINING PROTEIN"/>
    <property type="match status" value="1"/>
</dbReference>
<dbReference type="InterPro" id="IPR049012">
    <property type="entry name" value="Mutator_transp_dom"/>
</dbReference>
<evidence type="ECO:0000313" key="4">
    <source>
        <dbReference type="RefSeq" id="XP_025420434.1"/>
    </source>
</evidence>
<dbReference type="OrthoDB" id="6618009at2759"/>
<dbReference type="InterPro" id="IPR051703">
    <property type="entry name" value="NF-kappa-B_Signaling_Reg"/>
</dbReference>
<dbReference type="InterPro" id="IPR011604">
    <property type="entry name" value="PDDEXK-like_dom_sf"/>
</dbReference>
<dbReference type="Pfam" id="PF20700">
    <property type="entry name" value="Mutator"/>
    <property type="match status" value="1"/>
</dbReference>
<protein>
    <submittedName>
        <fullName evidence="4">Uncharacterized protein LOC112690607</fullName>
    </submittedName>
</protein>
<dbReference type="Pfam" id="PF09588">
    <property type="entry name" value="YqaJ"/>
    <property type="match status" value="1"/>
</dbReference>
<dbReference type="RefSeq" id="XP_025420434.1">
    <property type="nucleotide sequence ID" value="XM_025564649.1"/>
</dbReference>
<sequence length="548" mass="63332">MEADGISEGFSRSIELHGLKFNRLIGDGDSSVLKKLLEIVPYGPHQLVQKIECHNHLLRNYSTKLSTLTKNTIYPTYLRQLIKKNIIKFCVAIRNAIQYRKKLNINDNAKIKGLQQDISNSPYHIFGQHAQCDIYFCKKSAVCENHVPAMERCGLMREINSVLRRVVENASSLIYDVTNNACEQFNSVINKYISGKRINFSLKQSYNTRVQAAIISYNTSGNFLRAVHKKVMHKSPGMVGKTFLTSKKYKHENLKNRRLFCSKKSKKMKYTGPDEFYGLAEPLPIDDRCSIEELELKKKKFIQAITLSKHQRDALEIDTRQQNSSSRWFMERRNRITASDFGKICKMRPTTSCKNIVSNKLYSTSSNTNEPIACKYGKDMEPVALEYFEKNIGIPIKKCGLIIDEDYPFFGASPDGLIGNDSIIEVKCPYSAKDYPTVEEAIKDKKIKFLKLNQSGEISLKTDDNYYYQIIGLLRISKRDICHFIVYSHNWKHVEVIKYDPQFWFGKMESKLKRFYYECLLPEIVDPQFGKRFLTSDIIDPNYIITAQ</sequence>
<dbReference type="InterPro" id="IPR019080">
    <property type="entry name" value="YqaJ_viral_recombinase"/>
</dbReference>
<accession>A0A8B8GB39</accession>
<evidence type="ECO:0000313" key="3">
    <source>
        <dbReference type="Proteomes" id="UP000694846"/>
    </source>
</evidence>
<feature type="domain" description="YqaJ viral recombinase" evidence="1">
    <location>
        <begin position="328"/>
        <end position="447"/>
    </location>
</feature>
<organism evidence="3 4">
    <name type="scientific">Sipha flava</name>
    <name type="common">yellow sugarcane aphid</name>
    <dbReference type="NCBI Taxonomy" id="143950"/>
    <lineage>
        <taxon>Eukaryota</taxon>
        <taxon>Metazoa</taxon>
        <taxon>Ecdysozoa</taxon>
        <taxon>Arthropoda</taxon>
        <taxon>Hexapoda</taxon>
        <taxon>Insecta</taxon>
        <taxon>Pterygota</taxon>
        <taxon>Neoptera</taxon>
        <taxon>Paraneoptera</taxon>
        <taxon>Hemiptera</taxon>
        <taxon>Sternorrhyncha</taxon>
        <taxon>Aphidomorpha</taxon>
        <taxon>Aphidoidea</taxon>
        <taxon>Aphididae</taxon>
        <taxon>Sipha</taxon>
    </lineage>
</organism>
<gene>
    <name evidence="4" type="primary">LOC112690607</name>
</gene>
<proteinExistence type="predicted"/>
<dbReference type="Gene3D" id="3.90.320.10">
    <property type="match status" value="1"/>
</dbReference>
<name>A0A8B8GB39_9HEMI</name>
<reference evidence="4" key="1">
    <citation type="submission" date="2025-08" db="UniProtKB">
        <authorList>
            <consortium name="RefSeq"/>
        </authorList>
    </citation>
    <scope>IDENTIFICATION</scope>
    <source>
        <tissue evidence="4">Whole body</tissue>
    </source>
</reference>
<dbReference type="InterPro" id="IPR011335">
    <property type="entry name" value="Restrct_endonuc-II-like"/>
</dbReference>
<dbReference type="Proteomes" id="UP000694846">
    <property type="component" value="Unplaced"/>
</dbReference>
<keyword evidence="3" id="KW-1185">Reference proteome</keyword>
<dbReference type="SUPFAM" id="SSF52980">
    <property type="entry name" value="Restriction endonuclease-like"/>
    <property type="match status" value="1"/>
</dbReference>
<feature type="domain" description="Mutator-like transposase" evidence="2">
    <location>
        <begin position="1"/>
        <end position="137"/>
    </location>
</feature>
<dbReference type="CDD" id="cd22343">
    <property type="entry name" value="PDDEXK_lambda_exonuclease-like"/>
    <property type="match status" value="1"/>
</dbReference>
<evidence type="ECO:0000259" key="1">
    <source>
        <dbReference type="Pfam" id="PF09588"/>
    </source>
</evidence>